<sequence length="54" mass="6097">MLPANFEMLALLRANRDFWNATSLVGRLPSCHVVVDVVMLQYTDIGPVIIIVFH</sequence>
<evidence type="ECO:0000313" key="2">
    <source>
        <dbReference type="Proteomes" id="UP000688947"/>
    </source>
</evidence>
<comment type="caution">
    <text evidence="1">The sequence shown here is derived from an EMBL/GenBank/DDBJ whole genome shotgun (WGS) entry which is preliminary data.</text>
</comment>
<accession>A0A8T1TL76</accession>
<name>A0A8T1TL76_9STRA</name>
<organism evidence="1 2">
    <name type="scientific">Phytophthora cactorum</name>
    <dbReference type="NCBI Taxonomy" id="29920"/>
    <lineage>
        <taxon>Eukaryota</taxon>
        <taxon>Sar</taxon>
        <taxon>Stramenopiles</taxon>
        <taxon>Oomycota</taxon>
        <taxon>Peronosporomycetes</taxon>
        <taxon>Peronosporales</taxon>
        <taxon>Peronosporaceae</taxon>
        <taxon>Phytophthora</taxon>
    </lineage>
</organism>
<dbReference type="Proteomes" id="UP000688947">
    <property type="component" value="Unassembled WGS sequence"/>
</dbReference>
<dbReference type="EMBL" id="JAENGZ010002452">
    <property type="protein sequence ID" value="KAG6943686.1"/>
    <property type="molecule type" value="Genomic_DNA"/>
</dbReference>
<proteinExistence type="predicted"/>
<dbReference type="AlphaFoldDB" id="A0A8T1TL76"/>
<evidence type="ECO:0000313" key="1">
    <source>
        <dbReference type="EMBL" id="KAG6943686.1"/>
    </source>
</evidence>
<protein>
    <submittedName>
        <fullName evidence="1">Uncharacterized protein</fullName>
    </submittedName>
</protein>
<gene>
    <name evidence="1" type="ORF">JG687_00018301</name>
</gene>
<reference evidence="1" key="1">
    <citation type="submission" date="2021-01" db="EMBL/GenBank/DDBJ databases">
        <title>Phytophthora aleatoria, a newly-described species from Pinus radiata is distinct from Phytophthora cactorum isolates based on comparative genomics.</title>
        <authorList>
            <person name="Mcdougal R."/>
            <person name="Panda P."/>
            <person name="Williams N."/>
            <person name="Studholme D.J."/>
        </authorList>
    </citation>
    <scope>NUCLEOTIDE SEQUENCE</scope>
    <source>
        <strain evidence="1">NZFS 3830</strain>
    </source>
</reference>